<reference evidence="2 3" key="1">
    <citation type="submission" date="2021-03" db="EMBL/GenBank/DDBJ databases">
        <authorList>
            <person name="King G.J."/>
            <person name="Bancroft I."/>
            <person name="Baten A."/>
            <person name="Bloomfield J."/>
            <person name="Borpatragohain P."/>
            <person name="He Z."/>
            <person name="Irish N."/>
            <person name="Irwin J."/>
            <person name="Liu K."/>
            <person name="Mauleon R.P."/>
            <person name="Moore J."/>
            <person name="Morris R."/>
            <person name="Ostergaard L."/>
            <person name="Wang B."/>
            <person name="Wells R."/>
        </authorList>
    </citation>
    <scope>NUCLEOTIDE SEQUENCE [LARGE SCALE GENOMIC DNA]</scope>
    <source>
        <strain evidence="2">R-o-18</strain>
        <tissue evidence="2">Leaf</tissue>
    </source>
</reference>
<name>A0ABQ7LES3_BRACM</name>
<dbReference type="EMBL" id="JADBGQ010000008">
    <property type="protein sequence ID" value="KAG5385072.1"/>
    <property type="molecule type" value="Genomic_DNA"/>
</dbReference>
<feature type="compositionally biased region" description="Acidic residues" evidence="1">
    <location>
        <begin position="20"/>
        <end position="31"/>
    </location>
</feature>
<feature type="compositionally biased region" description="Polar residues" evidence="1">
    <location>
        <begin position="167"/>
        <end position="178"/>
    </location>
</feature>
<evidence type="ECO:0000256" key="1">
    <source>
        <dbReference type="SAM" id="MobiDB-lite"/>
    </source>
</evidence>
<evidence type="ECO:0000313" key="2">
    <source>
        <dbReference type="EMBL" id="KAG5385072.1"/>
    </source>
</evidence>
<feature type="compositionally biased region" description="Low complexity" evidence="1">
    <location>
        <begin position="38"/>
        <end position="50"/>
    </location>
</feature>
<organism evidence="2 3">
    <name type="scientific">Brassica rapa subsp. trilocularis</name>
    <dbReference type="NCBI Taxonomy" id="1813537"/>
    <lineage>
        <taxon>Eukaryota</taxon>
        <taxon>Viridiplantae</taxon>
        <taxon>Streptophyta</taxon>
        <taxon>Embryophyta</taxon>
        <taxon>Tracheophyta</taxon>
        <taxon>Spermatophyta</taxon>
        <taxon>Magnoliopsida</taxon>
        <taxon>eudicotyledons</taxon>
        <taxon>Gunneridae</taxon>
        <taxon>Pentapetalae</taxon>
        <taxon>rosids</taxon>
        <taxon>malvids</taxon>
        <taxon>Brassicales</taxon>
        <taxon>Brassicaceae</taxon>
        <taxon>Brassiceae</taxon>
        <taxon>Brassica</taxon>
    </lineage>
</organism>
<feature type="region of interest" description="Disordered" evidence="1">
    <location>
        <begin position="166"/>
        <end position="187"/>
    </location>
</feature>
<comment type="caution">
    <text evidence="2">The sequence shown here is derived from an EMBL/GenBank/DDBJ whole genome shotgun (WGS) entry which is preliminary data.</text>
</comment>
<sequence>MGEAAKATLPNEIPYCTNIELDDDDDDDEMADGTQTNVPTAVASAPTAPSGQIAQEEAPPIFWDVGINVGDYATQGASALPPEERADNQMMLSDGLANEQLAVECEPNVSLPTQNQNVVGENGGMDSNVANNTVINFATQDVGFEDGGGSSAGSTDVSFVRGRHQVSMPTNMVANENSPVIPDPNRG</sequence>
<protein>
    <submittedName>
        <fullName evidence="2">Uncharacterized protein</fullName>
    </submittedName>
</protein>
<accession>A0ABQ7LES3</accession>
<gene>
    <name evidence="2" type="primary">A09p046860.1_BraROA</name>
    <name evidence="2" type="ORF">IGI04_036542</name>
</gene>
<feature type="region of interest" description="Disordered" evidence="1">
    <location>
        <begin position="18"/>
        <end position="52"/>
    </location>
</feature>
<dbReference type="Proteomes" id="UP000823674">
    <property type="component" value="Chromosome A09"/>
</dbReference>
<evidence type="ECO:0000313" key="3">
    <source>
        <dbReference type="Proteomes" id="UP000823674"/>
    </source>
</evidence>
<keyword evidence="3" id="KW-1185">Reference proteome</keyword>
<proteinExistence type="predicted"/>